<dbReference type="AlphaFoldDB" id="A0AAE0ERQ3"/>
<evidence type="ECO:0000313" key="1">
    <source>
        <dbReference type="EMBL" id="KAK3238448.1"/>
    </source>
</evidence>
<protein>
    <submittedName>
        <fullName evidence="1">Uncharacterized protein</fullName>
    </submittedName>
</protein>
<comment type="caution">
    <text evidence="1">The sequence shown here is derived from an EMBL/GenBank/DDBJ whole genome shotgun (WGS) entry which is preliminary data.</text>
</comment>
<proteinExistence type="predicted"/>
<name>A0AAE0ERQ3_9CHLO</name>
<organism evidence="1 2">
    <name type="scientific">Cymbomonas tetramitiformis</name>
    <dbReference type="NCBI Taxonomy" id="36881"/>
    <lineage>
        <taxon>Eukaryota</taxon>
        <taxon>Viridiplantae</taxon>
        <taxon>Chlorophyta</taxon>
        <taxon>Pyramimonadophyceae</taxon>
        <taxon>Pyramimonadales</taxon>
        <taxon>Pyramimonadaceae</taxon>
        <taxon>Cymbomonas</taxon>
    </lineage>
</organism>
<sequence length="97" mass="10963">MTVLKARGHRHPKGTGVTLDGGDAKQDFFVASRSAMCMDVLDYSIDPIETAKIFYLELAYATYKFDAKSHRMYSPCCLYSWTRPLSPNNLLLGKPLR</sequence>
<keyword evidence="2" id="KW-1185">Reference proteome</keyword>
<dbReference type="EMBL" id="LGRX02034212">
    <property type="protein sequence ID" value="KAK3238448.1"/>
    <property type="molecule type" value="Genomic_DNA"/>
</dbReference>
<evidence type="ECO:0000313" key="2">
    <source>
        <dbReference type="Proteomes" id="UP001190700"/>
    </source>
</evidence>
<gene>
    <name evidence="1" type="ORF">CYMTET_51544</name>
</gene>
<dbReference type="Proteomes" id="UP001190700">
    <property type="component" value="Unassembled WGS sequence"/>
</dbReference>
<accession>A0AAE0ERQ3</accession>
<reference evidence="1 2" key="1">
    <citation type="journal article" date="2015" name="Genome Biol. Evol.">
        <title>Comparative Genomics of a Bacterivorous Green Alga Reveals Evolutionary Causalities and Consequences of Phago-Mixotrophic Mode of Nutrition.</title>
        <authorList>
            <person name="Burns J.A."/>
            <person name="Paasch A."/>
            <person name="Narechania A."/>
            <person name="Kim E."/>
        </authorList>
    </citation>
    <scope>NUCLEOTIDE SEQUENCE [LARGE SCALE GENOMIC DNA]</scope>
    <source>
        <strain evidence="1 2">PLY_AMNH</strain>
    </source>
</reference>